<gene>
    <name evidence="1" type="ORF">LAL4801_02982</name>
</gene>
<dbReference type="Proteomes" id="UP000048926">
    <property type="component" value="Unassembled WGS sequence"/>
</dbReference>
<sequence>MQNPNSPSWADRTLLSEFMSVDELTELGTGDVAYIKPIKARDLKEMFPDVPPLHDNMTLYALLNADGTPILLADSREAAVANAFEAELEMASLH</sequence>
<proteinExistence type="predicted"/>
<evidence type="ECO:0000313" key="2">
    <source>
        <dbReference type="Proteomes" id="UP000048926"/>
    </source>
</evidence>
<dbReference type="KEGG" id="lagg:B0E33_08370"/>
<dbReference type="InterPro" id="IPR009531">
    <property type="entry name" value="DUF1150"/>
</dbReference>
<dbReference type="STRING" id="187304.B0E33_08370"/>
<dbReference type="EMBL" id="CXST01000002">
    <property type="protein sequence ID" value="CTQ44538.1"/>
    <property type="molecule type" value="Genomic_DNA"/>
</dbReference>
<accession>A0A0M6Y4D8</accession>
<organism evidence="1 2">
    <name type="scientific">Roseibium aggregatum</name>
    <dbReference type="NCBI Taxonomy" id="187304"/>
    <lineage>
        <taxon>Bacteria</taxon>
        <taxon>Pseudomonadati</taxon>
        <taxon>Pseudomonadota</taxon>
        <taxon>Alphaproteobacteria</taxon>
        <taxon>Hyphomicrobiales</taxon>
        <taxon>Stappiaceae</taxon>
        <taxon>Roseibium</taxon>
    </lineage>
</organism>
<name>A0A0M6Y4D8_9HYPH</name>
<evidence type="ECO:0000313" key="1">
    <source>
        <dbReference type="EMBL" id="CTQ44538.1"/>
    </source>
</evidence>
<dbReference type="AlphaFoldDB" id="A0A0M6Y4D8"/>
<dbReference type="Pfam" id="PF06620">
    <property type="entry name" value="DUF1150"/>
    <property type="match status" value="1"/>
</dbReference>
<keyword evidence="2" id="KW-1185">Reference proteome</keyword>
<protein>
    <submittedName>
        <fullName evidence="1">Putative small protein</fullName>
    </submittedName>
</protein>
<dbReference type="RefSeq" id="WP_031268868.1">
    <property type="nucleotide sequence ID" value="NZ_CP045617.1"/>
</dbReference>
<reference evidence="2" key="1">
    <citation type="submission" date="2015-07" db="EMBL/GenBank/DDBJ databases">
        <authorList>
            <person name="Rodrigo-Torres Lidia"/>
            <person name="Arahal R.David."/>
        </authorList>
    </citation>
    <scope>NUCLEOTIDE SEQUENCE [LARGE SCALE GENOMIC DNA]</scope>
    <source>
        <strain evidence="2">CECT 4801</strain>
    </source>
</reference>